<evidence type="ECO:0000313" key="2">
    <source>
        <dbReference type="EMBL" id="UOF89331.1"/>
    </source>
</evidence>
<sequence length="127" mass="12623">MRVNQKITVGSITINSVQNSSIVQIGSSGMIQSQSESLQSPPTANGNGGPANGTSPKGAAPAASPTQPNGLTPPGLPGNVPACPPAGTEVNGFTPKTYPFVNEAPMGPVGGIGITRDEQADQSDTPS</sequence>
<feature type="compositionally biased region" description="Low complexity" evidence="1">
    <location>
        <begin position="65"/>
        <end position="81"/>
    </location>
</feature>
<evidence type="ECO:0000313" key="3">
    <source>
        <dbReference type="Proteomes" id="UP000830167"/>
    </source>
</evidence>
<evidence type="ECO:0000256" key="1">
    <source>
        <dbReference type="SAM" id="MobiDB-lite"/>
    </source>
</evidence>
<feature type="region of interest" description="Disordered" evidence="1">
    <location>
        <begin position="28"/>
        <end position="104"/>
    </location>
</feature>
<keyword evidence="3" id="KW-1185">Reference proteome</keyword>
<organism evidence="2 3">
    <name type="scientific">Fodinisporobacter ferrooxydans</name>
    <dbReference type="NCBI Taxonomy" id="2901836"/>
    <lineage>
        <taxon>Bacteria</taxon>
        <taxon>Bacillati</taxon>
        <taxon>Bacillota</taxon>
        <taxon>Bacilli</taxon>
        <taxon>Bacillales</taxon>
        <taxon>Alicyclobacillaceae</taxon>
        <taxon>Fodinisporobacter</taxon>
    </lineage>
</organism>
<proteinExistence type="predicted"/>
<protein>
    <submittedName>
        <fullName evidence="2">Spore germination protein GerPB</fullName>
    </submittedName>
</protein>
<feature type="compositionally biased region" description="Low complexity" evidence="1">
    <location>
        <begin position="28"/>
        <end position="45"/>
    </location>
</feature>
<dbReference type="Proteomes" id="UP000830167">
    <property type="component" value="Chromosome"/>
</dbReference>
<reference evidence="2" key="1">
    <citation type="submission" date="2021-12" db="EMBL/GenBank/DDBJ databases">
        <title>Alicyclobacillaceae gen. nov., sp. nov., isolated from chalcocite enrichment system.</title>
        <authorList>
            <person name="Jiang Z."/>
        </authorList>
    </citation>
    <scope>NUCLEOTIDE SEQUENCE</scope>
    <source>
        <strain evidence="2">MYW30-H2</strain>
    </source>
</reference>
<dbReference type="Pfam" id="PF10803">
    <property type="entry name" value="GerPB"/>
    <property type="match status" value="1"/>
</dbReference>
<dbReference type="InterPro" id="IPR024255">
    <property type="entry name" value="GerPB"/>
</dbReference>
<dbReference type="EMBL" id="CP089291">
    <property type="protein sequence ID" value="UOF89331.1"/>
    <property type="molecule type" value="Genomic_DNA"/>
</dbReference>
<accession>A0ABY4CJA8</accession>
<gene>
    <name evidence="2" type="ORF">LSG31_15675</name>
</gene>
<dbReference type="RefSeq" id="WP_347436018.1">
    <property type="nucleotide sequence ID" value="NZ_CP089291.1"/>
</dbReference>
<name>A0ABY4CJA8_9BACL</name>